<evidence type="ECO:0000313" key="2">
    <source>
        <dbReference type="Proteomes" id="UP000000547"/>
    </source>
</evidence>
<protein>
    <recommendedName>
        <fullName evidence="3">STAS/SEC14 domain-containing protein</fullName>
    </recommendedName>
</protein>
<evidence type="ECO:0008006" key="3">
    <source>
        <dbReference type="Google" id="ProtNLM"/>
    </source>
</evidence>
<evidence type="ECO:0000313" key="1">
    <source>
        <dbReference type="EMBL" id="AAZ27689.1"/>
    </source>
</evidence>
<proteinExistence type="predicted"/>
<dbReference type="Proteomes" id="UP000000547">
    <property type="component" value="Chromosome"/>
</dbReference>
<dbReference type="AlphaFoldDB" id="Q480S5"/>
<sequence length="137" mass="15584">MDQIIGYLMIFMEHGLFEVKIEGKLLLVDATGPFNEELLIQYEKALETCIHTLEVSKWNQVITLHQLSLFTPEAEQALINSLINRRSRGLIACAIVLMNVEGESLIKTQMSRCYDRAGVKHNFTTSIDDANKWLTSL</sequence>
<dbReference type="KEGG" id="cps:CPS_2732"/>
<dbReference type="EMBL" id="CP000083">
    <property type="protein sequence ID" value="AAZ27689.1"/>
    <property type="molecule type" value="Genomic_DNA"/>
</dbReference>
<reference evidence="1" key="1">
    <citation type="journal article" date="2005" name="Proc. Natl. Acad. Sci. U.S.A.">
        <title>The psychrophilic lifestyle as revealed by the genome sequence of Colwellia psychrerythraea 34H through genomic and proteomic analyses.</title>
        <authorList>
            <person name="Methe B.A."/>
            <person name="Nelson K.E."/>
            <person name="Deming J.W."/>
            <person name="Momen B."/>
            <person name="Melamud E."/>
            <person name="Zhang X."/>
            <person name="Moult J."/>
            <person name="Madupu R."/>
            <person name="Nelson W.C."/>
            <person name="Dodson R.J."/>
            <person name="Brinkac L.M."/>
            <person name="Daugherty S.C."/>
            <person name="Durkin A.S."/>
            <person name="DeBoy R.T."/>
            <person name="Kolonay J.F."/>
            <person name="Sullivan S.A."/>
            <person name="Zhou L."/>
            <person name="Davidsen T.M."/>
            <person name="Wu M."/>
            <person name="Huston A.L."/>
            <person name="Lewis M."/>
            <person name="Weaver B."/>
            <person name="Weidman J.F."/>
            <person name="Khouri H."/>
            <person name="Utterback T.R."/>
            <person name="Feldblyum T.V."/>
            <person name="Fraser C.M."/>
        </authorList>
    </citation>
    <scope>NUCLEOTIDE SEQUENCE [LARGE SCALE GENOMIC DNA]</scope>
    <source>
        <strain evidence="1">34H</strain>
    </source>
</reference>
<name>Q480S5_COLP3</name>
<organism evidence="1 2">
    <name type="scientific">Colwellia psychrerythraea (strain 34H / ATCC BAA-681)</name>
    <name type="common">Vibrio psychroerythus</name>
    <dbReference type="NCBI Taxonomy" id="167879"/>
    <lineage>
        <taxon>Bacteria</taxon>
        <taxon>Pseudomonadati</taxon>
        <taxon>Pseudomonadota</taxon>
        <taxon>Gammaproteobacteria</taxon>
        <taxon>Alteromonadales</taxon>
        <taxon>Colwelliaceae</taxon>
        <taxon>Colwellia</taxon>
    </lineage>
</organism>
<dbReference type="HOGENOM" id="CLU_144607_1_0_6"/>
<gene>
    <name evidence="1" type="ordered locus">CPS_2732</name>
</gene>
<accession>Q480S5</accession>